<organism evidence="3 4">
    <name type="scientific">Gordonia iterans</name>
    <dbReference type="NCBI Taxonomy" id="1004901"/>
    <lineage>
        <taxon>Bacteria</taxon>
        <taxon>Bacillati</taxon>
        <taxon>Actinomycetota</taxon>
        <taxon>Actinomycetes</taxon>
        <taxon>Mycobacteriales</taxon>
        <taxon>Gordoniaceae</taxon>
        <taxon>Gordonia</taxon>
    </lineage>
</organism>
<evidence type="ECO:0000256" key="1">
    <source>
        <dbReference type="SAM" id="MobiDB-lite"/>
    </source>
</evidence>
<sequence>MWDVYVLSLIAAIVVFAIAALWAVAGVAGLLGRLPGNRWVGVRTAETRRSEEAWNLAQRIAAPGFLGGAVACAFGGLAAFTSRWGFLYALAGFVVGLLALSVLSGVAVRAAQAVAPSAEQGAGCTGGCCSGGDAATAEDRAGGTGESTGPGDATGSGDAHAAAADCGESSCGSCKLSGMCLPGDAAATDSAVPDSAVPDSATSPAGGGTGR</sequence>
<dbReference type="AlphaFoldDB" id="A0A2S0KBS6"/>
<keyword evidence="2" id="KW-0472">Membrane</keyword>
<gene>
    <name evidence="3" type="ORF">C6V83_01360</name>
</gene>
<name>A0A2S0KBS6_9ACTN</name>
<dbReference type="RefSeq" id="WP_105940879.1">
    <property type="nucleotide sequence ID" value="NZ_CP027433.1"/>
</dbReference>
<feature type="transmembrane region" description="Helical" evidence="2">
    <location>
        <begin position="60"/>
        <end position="80"/>
    </location>
</feature>
<feature type="compositionally biased region" description="Gly residues" evidence="1">
    <location>
        <begin position="142"/>
        <end position="154"/>
    </location>
</feature>
<dbReference type="InterPro" id="IPR025962">
    <property type="entry name" value="SdpI/YhfL"/>
</dbReference>
<protein>
    <recommendedName>
        <fullName evidence="5">SdpI family protein</fullName>
    </recommendedName>
</protein>
<proteinExistence type="predicted"/>
<feature type="transmembrane region" description="Helical" evidence="2">
    <location>
        <begin position="6"/>
        <end position="31"/>
    </location>
</feature>
<feature type="transmembrane region" description="Helical" evidence="2">
    <location>
        <begin position="86"/>
        <end position="108"/>
    </location>
</feature>
<keyword evidence="2" id="KW-1133">Transmembrane helix</keyword>
<feature type="region of interest" description="Disordered" evidence="1">
    <location>
        <begin position="139"/>
        <end position="159"/>
    </location>
</feature>
<evidence type="ECO:0000256" key="2">
    <source>
        <dbReference type="SAM" id="Phobius"/>
    </source>
</evidence>
<dbReference type="Pfam" id="PF13630">
    <property type="entry name" value="SdpI"/>
    <property type="match status" value="1"/>
</dbReference>
<reference evidence="3 4" key="1">
    <citation type="submission" date="2018-03" db="EMBL/GenBank/DDBJ databases">
        <title>Characteristics and genome of n-alkane degrading marine bacteria Gordonia iterans isolated from crude oil contaminated in Tae-an, South Korea.</title>
        <authorList>
            <person name="Lee S.-S."/>
            <person name="Kim H."/>
        </authorList>
    </citation>
    <scope>NUCLEOTIDE SEQUENCE [LARGE SCALE GENOMIC DNA]</scope>
    <source>
        <strain evidence="3 4">Co17</strain>
    </source>
</reference>
<dbReference type="KEGG" id="git:C6V83_01360"/>
<keyword evidence="2" id="KW-0812">Transmembrane</keyword>
<accession>A0A2S0KBS6</accession>
<dbReference type="OrthoDB" id="3697642at2"/>
<feature type="region of interest" description="Disordered" evidence="1">
    <location>
        <begin position="187"/>
        <end position="211"/>
    </location>
</feature>
<dbReference type="EMBL" id="CP027433">
    <property type="protein sequence ID" value="AVL99142.1"/>
    <property type="molecule type" value="Genomic_DNA"/>
</dbReference>
<keyword evidence="4" id="KW-1185">Reference proteome</keyword>
<evidence type="ECO:0000313" key="3">
    <source>
        <dbReference type="EMBL" id="AVL99142.1"/>
    </source>
</evidence>
<evidence type="ECO:0008006" key="5">
    <source>
        <dbReference type="Google" id="ProtNLM"/>
    </source>
</evidence>
<dbReference type="Proteomes" id="UP000239814">
    <property type="component" value="Chromosome"/>
</dbReference>
<evidence type="ECO:0000313" key="4">
    <source>
        <dbReference type="Proteomes" id="UP000239814"/>
    </source>
</evidence>